<evidence type="ECO:0000313" key="3">
    <source>
        <dbReference type="Proteomes" id="UP001157418"/>
    </source>
</evidence>
<keyword evidence="3" id="KW-1185">Reference proteome</keyword>
<protein>
    <recommendedName>
        <fullName evidence="4">Protein kinase domain-containing protein</fullName>
    </recommendedName>
</protein>
<dbReference type="Proteomes" id="UP001157418">
    <property type="component" value="Unassembled WGS sequence"/>
</dbReference>
<evidence type="ECO:0000313" key="2">
    <source>
        <dbReference type="EMBL" id="CAH1453357.1"/>
    </source>
</evidence>
<evidence type="ECO:0000256" key="1">
    <source>
        <dbReference type="SAM" id="MobiDB-lite"/>
    </source>
</evidence>
<sequence>MVIRERISKKNTFEVQLHYRVESIRSWPRARHCVSLAARSLLLSLEKEVVVPRSFPLLCLCHDQEEDVFVLSYIHRHRELLWNPDGVKQTSDDESRKNKAEQLKLFNLTCFCLLLPHLMIRYKEQTHVIFARVAHTNCSTCNDFLLFFLLHCRPKSIVGTPAYIAPEVICDTYTAQGVPIPTKKRGLELSKSTLCLEKMSSGLWVDMLEGTLLLLRYLFIQGEGVGGVNESLTSWKNKWLGEVESDLYGENAGEITTSLSVKVVVPFLHLKKDSNRMRDDNGSKGNRGQMTKYLESKWSTNGKQDIE</sequence>
<reference evidence="2 3" key="1">
    <citation type="submission" date="2022-01" db="EMBL/GenBank/DDBJ databases">
        <authorList>
            <person name="Xiong W."/>
            <person name="Schranz E."/>
        </authorList>
    </citation>
    <scope>NUCLEOTIDE SEQUENCE [LARGE SCALE GENOMIC DNA]</scope>
</reference>
<proteinExistence type="predicted"/>
<organism evidence="2 3">
    <name type="scientific">Lactuca virosa</name>
    <dbReference type="NCBI Taxonomy" id="75947"/>
    <lineage>
        <taxon>Eukaryota</taxon>
        <taxon>Viridiplantae</taxon>
        <taxon>Streptophyta</taxon>
        <taxon>Embryophyta</taxon>
        <taxon>Tracheophyta</taxon>
        <taxon>Spermatophyta</taxon>
        <taxon>Magnoliopsida</taxon>
        <taxon>eudicotyledons</taxon>
        <taxon>Gunneridae</taxon>
        <taxon>Pentapetalae</taxon>
        <taxon>asterids</taxon>
        <taxon>campanulids</taxon>
        <taxon>Asterales</taxon>
        <taxon>Asteraceae</taxon>
        <taxon>Cichorioideae</taxon>
        <taxon>Cichorieae</taxon>
        <taxon>Lactucinae</taxon>
        <taxon>Lactuca</taxon>
    </lineage>
</organism>
<feature type="region of interest" description="Disordered" evidence="1">
    <location>
        <begin position="275"/>
        <end position="307"/>
    </location>
</feature>
<comment type="caution">
    <text evidence="2">The sequence shown here is derived from an EMBL/GenBank/DDBJ whole genome shotgun (WGS) entry which is preliminary data.</text>
</comment>
<name>A0AAU9PTQ1_9ASTR</name>
<dbReference type="EMBL" id="CAKMRJ010005745">
    <property type="protein sequence ID" value="CAH1453357.1"/>
    <property type="molecule type" value="Genomic_DNA"/>
</dbReference>
<gene>
    <name evidence="2" type="ORF">LVIROSA_LOCUS38607</name>
</gene>
<feature type="compositionally biased region" description="Polar residues" evidence="1">
    <location>
        <begin position="297"/>
        <end position="307"/>
    </location>
</feature>
<dbReference type="AlphaFoldDB" id="A0AAU9PTQ1"/>
<evidence type="ECO:0008006" key="4">
    <source>
        <dbReference type="Google" id="ProtNLM"/>
    </source>
</evidence>
<accession>A0AAU9PTQ1</accession>